<dbReference type="RefSeq" id="WP_305930014.1">
    <property type="nucleotide sequence ID" value="NZ_JAVAIL010000003.1"/>
</dbReference>
<dbReference type="EMBL" id="JAVAIL010000003">
    <property type="protein sequence ID" value="MDP4539863.1"/>
    <property type="molecule type" value="Genomic_DNA"/>
</dbReference>
<feature type="region of interest" description="Disordered" evidence="1">
    <location>
        <begin position="358"/>
        <end position="394"/>
    </location>
</feature>
<dbReference type="EC" id="2.8.2.-" evidence="2"/>
<dbReference type="InterPro" id="IPR027417">
    <property type="entry name" value="P-loop_NTPase"/>
</dbReference>
<dbReference type="GO" id="GO:0016740">
    <property type="term" value="F:transferase activity"/>
    <property type="evidence" value="ECO:0007669"/>
    <property type="project" value="UniProtKB-KW"/>
</dbReference>
<evidence type="ECO:0000313" key="2">
    <source>
        <dbReference type="EMBL" id="MDP4539863.1"/>
    </source>
</evidence>
<keyword evidence="3" id="KW-1185">Reference proteome</keyword>
<evidence type="ECO:0000256" key="1">
    <source>
        <dbReference type="SAM" id="MobiDB-lite"/>
    </source>
</evidence>
<gene>
    <name evidence="2" type="ORF">Q9K01_09525</name>
</gene>
<reference evidence="2 3" key="1">
    <citation type="submission" date="2023-08" db="EMBL/GenBank/DDBJ databases">
        <title>genomic of DY56.</title>
        <authorList>
            <person name="Wang Y."/>
        </authorList>
    </citation>
    <scope>NUCLEOTIDE SEQUENCE [LARGE SCALE GENOMIC DNA]</scope>
    <source>
        <strain evidence="2 3">DY56-A-20</strain>
    </source>
</reference>
<evidence type="ECO:0000313" key="3">
    <source>
        <dbReference type="Proteomes" id="UP001235664"/>
    </source>
</evidence>
<feature type="compositionally biased region" description="Polar residues" evidence="1">
    <location>
        <begin position="385"/>
        <end position="394"/>
    </location>
</feature>
<proteinExistence type="predicted"/>
<comment type="caution">
    <text evidence="2">The sequence shown here is derived from an EMBL/GenBank/DDBJ whole genome shotgun (WGS) entry which is preliminary data.</text>
</comment>
<sequence>MATRMVELLWEHVTPKPPLEPEFLWEKGSAGFCAEDETSLREPQDIADFRQRLEVLCRSLRDEARLNALGHTLAYGQLTAAIRKRHALGRLWRERPELATTRIASPIVVVGQMRAGTTRLHRLLSADPAHAGTRFCNAFDPVPRRPDWRPIKSGFALAIGRRINPWLDTLHPFGATRVDEEISWLSYALDACTYEAQWRIPSFVAFNEASDPTPIYREFARILRSDAAATGNAGLPRVLKVPQFSEALPALLDQFPDARIIVARRDEEAVLESSVSMVASQFAFQSDHADLAAIRAEWRRKIALRKARIEAALAQFDGPLARVDFDEFDIDSEAVVERIYKDLGIGLSPEARIAMRRESARASRDGHGQHRAQIAGFKSQGAEPGTQTGTARQT</sequence>
<feature type="compositionally biased region" description="Basic and acidic residues" evidence="1">
    <location>
        <begin position="358"/>
        <end position="368"/>
    </location>
</feature>
<protein>
    <submittedName>
        <fullName evidence="2">Sulfotransferase</fullName>
        <ecNumber evidence="2">2.8.2.-</ecNumber>
    </submittedName>
</protein>
<dbReference type="Pfam" id="PF13469">
    <property type="entry name" value="Sulfotransfer_3"/>
    <property type="match status" value="1"/>
</dbReference>
<keyword evidence="2" id="KW-0808">Transferase</keyword>
<dbReference type="PANTHER" id="PTHR36451">
    <property type="entry name" value="PAPS-DEPENDENT SULFOTRANSFERASE STF3"/>
    <property type="match status" value="1"/>
</dbReference>
<dbReference type="Proteomes" id="UP001235664">
    <property type="component" value="Unassembled WGS sequence"/>
</dbReference>
<accession>A0ABT9H982</accession>
<dbReference type="PANTHER" id="PTHR36451:SF1">
    <property type="entry name" value="OMEGA-HYDROXY-BETA-DIHYDROMENAQUINONE-9 SULFOTRANSFERASE STF3"/>
    <property type="match status" value="1"/>
</dbReference>
<dbReference type="InterPro" id="IPR052736">
    <property type="entry name" value="Stf3_sulfotransferase"/>
</dbReference>
<dbReference type="Gene3D" id="3.40.50.300">
    <property type="entry name" value="P-loop containing nucleotide triphosphate hydrolases"/>
    <property type="match status" value="1"/>
</dbReference>
<dbReference type="SUPFAM" id="SSF52540">
    <property type="entry name" value="P-loop containing nucleoside triphosphate hydrolases"/>
    <property type="match status" value="1"/>
</dbReference>
<organism evidence="2 3">
    <name type="scientific">Qipengyuania benthica</name>
    <dbReference type="NCBI Taxonomy" id="3067651"/>
    <lineage>
        <taxon>Bacteria</taxon>
        <taxon>Pseudomonadati</taxon>
        <taxon>Pseudomonadota</taxon>
        <taxon>Alphaproteobacteria</taxon>
        <taxon>Sphingomonadales</taxon>
        <taxon>Erythrobacteraceae</taxon>
        <taxon>Qipengyuania</taxon>
    </lineage>
</organism>
<name>A0ABT9H982_9SPHN</name>